<evidence type="ECO:0000256" key="5">
    <source>
        <dbReference type="ARBA" id="ARBA00022741"/>
    </source>
</evidence>
<evidence type="ECO:0000256" key="1">
    <source>
        <dbReference type="ARBA" id="ARBA00000815"/>
    </source>
</evidence>
<comment type="similarity">
    <text evidence="2">Belongs to the pyrimidine 5'-nucleotidase family.</text>
</comment>
<evidence type="ECO:0000256" key="8">
    <source>
        <dbReference type="ARBA" id="ARBA00023080"/>
    </source>
</evidence>
<dbReference type="GO" id="GO:0005737">
    <property type="term" value="C:cytoplasm"/>
    <property type="evidence" value="ECO:0000318"/>
    <property type="project" value="GO_Central"/>
</dbReference>
<keyword evidence="4" id="KW-0479">Metal-binding</keyword>
<proteinExistence type="inferred from homology"/>
<dbReference type="EC" id="3.1.3.5" evidence="3"/>
<evidence type="ECO:0000313" key="10">
    <source>
        <dbReference type="Proteomes" id="UP000007241"/>
    </source>
</evidence>
<keyword evidence="8" id="KW-0546">Nucleotide metabolism</keyword>
<evidence type="ECO:0000256" key="6">
    <source>
        <dbReference type="ARBA" id="ARBA00022801"/>
    </source>
</evidence>
<evidence type="ECO:0000256" key="3">
    <source>
        <dbReference type="ARBA" id="ARBA00012643"/>
    </source>
</evidence>
<comment type="catalytic activity">
    <reaction evidence="1">
        <text>a ribonucleoside 5'-phosphate + H2O = a ribonucleoside + phosphate</text>
        <dbReference type="Rhea" id="RHEA:12484"/>
        <dbReference type="ChEBI" id="CHEBI:15377"/>
        <dbReference type="ChEBI" id="CHEBI:18254"/>
        <dbReference type="ChEBI" id="CHEBI:43474"/>
        <dbReference type="ChEBI" id="CHEBI:58043"/>
        <dbReference type="EC" id="3.1.3.5"/>
    </reaction>
</comment>
<keyword evidence="10" id="KW-1185">Reference proteome</keyword>
<sequence length="296" mass="33306">MLAISDKIKQLIELAADAKNNLIISNPSKIAEKLAQLDADGVSALHVITDFDMTLTRYWTNGVRSRSSHGVLEHASNVDDKCKTALTDLYKKYYPIEISHTIPFEEKVEAMKTWWTTAHSIIVGMGLTRQDIKDMVQSSPVAFRPKLKEFVDLCHARNIPVLIFSAGLADVLQEIMNSAQLMRDNMDIVSNKMRFKDDVAIAFEDPLIHTFNKNEATVSGTDHHTKIGDRHNVILMGDSLGDLRMADKVHTHVKLTIGFLNHDQDLFLDQYAKAFDIVVLNDSSLEYVIQLITNLS</sequence>
<keyword evidence="5" id="KW-0547">Nucleotide-binding</keyword>
<dbReference type="GeneID" id="18239375"/>
<keyword evidence="6" id="KW-0378">Hydrolase</keyword>
<dbReference type="InParanoid" id="F4PBH5"/>
<gene>
    <name evidence="9" type="ORF">BATDEDRAFT_27644</name>
</gene>
<dbReference type="PANTHER" id="PTHR13045">
    <property type="entry name" value="5'-NUCLEOTIDASE"/>
    <property type="match status" value="1"/>
</dbReference>
<dbReference type="Gene3D" id="1.10.150.340">
    <property type="entry name" value="Pyrimidine 5'-nucleotidase (UMPH-1), N-terminal domain"/>
    <property type="match status" value="1"/>
</dbReference>
<dbReference type="RefSeq" id="XP_006681925.1">
    <property type="nucleotide sequence ID" value="XM_006681862.1"/>
</dbReference>
<evidence type="ECO:0000256" key="2">
    <source>
        <dbReference type="ARBA" id="ARBA00008389"/>
    </source>
</evidence>
<dbReference type="Proteomes" id="UP000007241">
    <property type="component" value="Unassembled WGS sequence"/>
</dbReference>
<dbReference type="InterPro" id="IPR036412">
    <property type="entry name" value="HAD-like_sf"/>
</dbReference>
<protein>
    <recommendedName>
        <fullName evidence="3">5'-nucleotidase</fullName>
        <ecNumber evidence="3">3.1.3.5</ecNumber>
    </recommendedName>
</protein>
<dbReference type="SFLD" id="SFLDS00003">
    <property type="entry name" value="Haloacid_Dehalogenase"/>
    <property type="match status" value="1"/>
</dbReference>
<organism evidence="9 10">
    <name type="scientific">Batrachochytrium dendrobatidis (strain JAM81 / FGSC 10211)</name>
    <name type="common">Frog chytrid fungus</name>
    <dbReference type="NCBI Taxonomy" id="684364"/>
    <lineage>
        <taxon>Eukaryota</taxon>
        <taxon>Fungi</taxon>
        <taxon>Fungi incertae sedis</taxon>
        <taxon>Chytridiomycota</taxon>
        <taxon>Chytridiomycota incertae sedis</taxon>
        <taxon>Chytridiomycetes</taxon>
        <taxon>Rhizophydiales</taxon>
        <taxon>Rhizophydiales incertae sedis</taxon>
        <taxon>Batrachochytrium</taxon>
    </lineage>
</organism>
<dbReference type="GO" id="GO:0000166">
    <property type="term" value="F:nucleotide binding"/>
    <property type="evidence" value="ECO:0007669"/>
    <property type="project" value="UniProtKB-KW"/>
</dbReference>
<keyword evidence="7" id="KW-0460">Magnesium</keyword>
<dbReference type="AlphaFoldDB" id="F4PBH5"/>
<dbReference type="InterPro" id="IPR023214">
    <property type="entry name" value="HAD_sf"/>
</dbReference>
<dbReference type="OMA" id="GPERMQI"/>
<dbReference type="SFLD" id="SFLDG01128">
    <property type="entry name" value="C1.4:_5'-Nucleotidase_Like"/>
    <property type="match status" value="1"/>
</dbReference>
<dbReference type="GO" id="GO:0000287">
    <property type="term" value="F:magnesium ion binding"/>
    <property type="evidence" value="ECO:0007669"/>
    <property type="project" value="InterPro"/>
</dbReference>
<dbReference type="FunFam" id="1.10.150.340:FF:000001">
    <property type="entry name" value="Cytosolic 5-nucleotidase 3-like"/>
    <property type="match status" value="1"/>
</dbReference>
<name>F4PBH5_BATDJ</name>
<dbReference type="Pfam" id="PF05822">
    <property type="entry name" value="UMPH-1"/>
    <property type="match status" value="1"/>
</dbReference>
<dbReference type="PANTHER" id="PTHR13045:SF0">
    <property type="entry name" value="7-METHYLGUANOSINE PHOSPHATE-SPECIFIC 5'-NUCLEOTIDASE"/>
    <property type="match status" value="1"/>
</dbReference>
<dbReference type="SUPFAM" id="SSF56784">
    <property type="entry name" value="HAD-like"/>
    <property type="match status" value="1"/>
</dbReference>
<dbReference type="GO" id="GO:0008253">
    <property type="term" value="F:5'-nucleotidase activity"/>
    <property type="evidence" value="ECO:0000318"/>
    <property type="project" value="GO_Central"/>
</dbReference>
<dbReference type="NCBIfam" id="TIGR01544">
    <property type="entry name" value="HAD-SF-IE"/>
    <property type="match status" value="1"/>
</dbReference>
<dbReference type="EMBL" id="GL882892">
    <property type="protein sequence ID" value="EGF77326.1"/>
    <property type="molecule type" value="Genomic_DNA"/>
</dbReference>
<accession>F4PBH5</accession>
<reference evidence="9 10" key="1">
    <citation type="submission" date="2009-12" db="EMBL/GenBank/DDBJ databases">
        <title>The draft genome of Batrachochytrium dendrobatidis.</title>
        <authorList>
            <consortium name="US DOE Joint Genome Institute (JGI-PGF)"/>
            <person name="Kuo A."/>
            <person name="Salamov A."/>
            <person name="Schmutz J."/>
            <person name="Lucas S."/>
            <person name="Pitluck S."/>
            <person name="Rosenblum E."/>
            <person name="Stajich J."/>
            <person name="Eisen M."/>
            <person name="Grigoriev I.V."/>
        </authorList>
    </citation>
    <scope>NUCLEOTIDE SEQUENCE [LARGE SCALE GENOMIC DNA]</scope>
    <source>
        <strain evidence="10">JAM81 / FGSC 10211</strain>
    </source>
</reference>
<evidence type="ECO:0000313" key="9">
    <source>
        <dbReference type="EMBL" id="EGF77326.1"/>
    </source>
</evidence>
<dbReference type="Gene3D" id="3.40.50.1000">
    <property type="entry name" value="HAD superfamily/HAD-like"/>
    <property type="match status" value="1"/>
</dbReference>
<dbReference type="STRING" id="684364.F4PBH5"/>
<evidence type="ECO:0000256" key="7">
    <source>
        <dbReference type="ARBA" id="ARBA00022842"/>
    </source>
</evidence>
<dbReference type="OrthoDB" id="10014216at2759"/>
<dbReference type="InterPro" id="IPR006434">
    <property type="entry name" value="Pyrimidine_nucleotidase_eu"/>
</dbReference>
<dbReference type="GO" id="GO:0009117">
    <property type="term" value="P:nucleotide metabolic process"/>
    <property type="evidence" value="ECO:0007669"/>
    <property type="project" value="UniProtKB-KW"/>
</dbReference>
<dbReference type="HOGENOM" id="CLU_048584_1_0_1"/>
<evidence type="ECO:0000256" key="4">
    <source>
        <dbReference type="ARBA" id="ARBA00022723"/>
    </source>
</evidence>